<comment type="caution">
    <text evidence="1">The sequence shown here is derived from an EMBL/GenBank/DDBJ whole genome shotgun (WGS) entry which is preliminary data.</text>
</comment>
<evidence type="ECO:0000313" key="1">
    <source>
        <dbReference type="EMBL" id="MPR32921.1"/>
    </source>
</evidence>
<dbReference type="AlphaFoldDB" id="A0A7C9BE72"/>
<dbReference type="EMBL" id="WHLY01000002">
    <property type="protein sequence ID" value="MPR32921.1"/>
    <property type="molecule type" value="Genomic_DNA"/>
</dbReference>
<reference evidence="1 2" key="1">
    <citation type="submission" date="2019-10" db="EMBL/GenBank/DDBJ databases">
        <title>Draft Genome Sequence of Cytophagaceae sp. SJW1-29.</title>
        <authorList>
            <person name="Choi A."/>
        </authorList>
    </citation>
    <scope>NUCLEOTIDE SEQUENCE [LARGE SCALE GENOMIC DNA]</scope>
    <source>
        <strain evidence="1 2">SJW1-29</strain>
    </source>
</reference>
<protein>
    <submittedName>
        <fullName evidence="1">Uncharacterized protein</fullName>
    </submittedName>
</protein>
<keyword evidence="2" id="KW-1185">Reference proteome</keyword>
<organism evidence="1 2">
    <name type="scientific">Salmonirosea aquatica</name>
    <dbReference type="NCBI Taxonomy" id="2654236"/>
    <lineage>
        <taxon>Bacteria</taxon>
        <taxon>Pseudomonadati</taxon>
        <taxon>Bacteroidota</taxon>
        <taxon>Cytophagia</taxon>
        <taxon>Cytophagales</taxon>
        <taxon>Spirosomataceae</taxon>
        <taxon>Salmonirosea</taxon>
    </lineage>
</organism>
<name>A0A7C9BE72_9BACT</name>
<dbReference type="RefSeq" id="WP_152757770.1">
    <property type="nucleotide sequence ID" value="NZ_WHLY01000002.1"/>
</dbReference>
<sequence>MATMVQLEGTNVIFNLDHVLTIQKGTVNATQKEGIVFNLLEKNEVIWEFVSGEARDEAFEALLTTTESRMF</sequence>
<accession>A0A7C9BE72</accession>
<proteinExistence type="predicted"/>
<evidence type="ECO:0000313" key="2">
    <source>
        <dbReference type="Proteomes" id="UP000479293"/>
    </source>
</evidence>
<dbReference type="Proteomes" id="UP000479293">
    <property type="component" value="Unassembled WGS sequence"/>
</dbReference>
<gene>
    <name evidence="1" type="ORF">GBK04_06005</name>
</gene>